<proteinExistence type="predicted"/>
<name>A0AAV9K1A8_9SOLN</name>
<dbReference type="AlphaFoldDB" id="A0AAV9K1A8"/>
<dbReference type="PANTHER" id="PTHR33223">
    <property type="entry name" value="CCHC-TYPE DOMAIN-CONTAINING PROTEIN"/>
    <property type="match status" value="1"/>
</dbReference>
<evidence type="ECO:0000313" key="3">
    <source>
        <dbReference type="Proteomes" id="UP001311915"/>
    </source>
</evidence>
<evidence type="ECO:0008006" key="4">
    <source>
        <dbReference type="Google" id="ProtNLM"/>
    </source>
</evidence>
<protein>
    <recommendedName>
        <fullName evidence="4">Integrase core domain containing protein</fullName>
    </recommendedName>
</protein>
<evidence type="ECO:0000256" key="1">
    <source>
        <dbReference type="SAM" id="MobiDB-lite"/>
    </source>
</evidence>
<keyword evidence="3" id="KW-1185">Reference proteome</keyword>
<sequence length="355" mass="40631">MYEEDDADLDGAGATVAIMLPPLPPDVKFTITSTMIQLLNLKGMFRGAASDDANKHLMNFVTICKSQEIPGVNQTAMRLRLFLLSLTREKAFLERFFPESQELQMKDEISTHKQLPGEAMHDTWWRFSQKLKKCPNHDLTERHLKQAFYMSLNYVNLSLLLMSLWRLIYKESEKVNAVGQQNRYEDQDLDLDEGANYLGNQGGFRTYNSGNQGYNYGNTGRNYARDGQYDSPSNRDQGNWQTRDRYRNDRTGVYVPLGNRDWAGGSSSRSKLEDMMAKVLQKVESTDAGVKEMRGDFSKYELNGSLPSDTKQNPKKDDHCMAIATRSGKFLLTLCLQVPKMNRSWRKLVEIGMKP</sequence>
<reference evidence="2 3" key="1">
    <citation type="submission" date="2023-10" db="EMBL/GenBank/DDBJ databases">
        <title>Genome-Wide Identification Analysis in wild type Solanum Pinnatisectum Reveals Some Genes Defensing Phytophthora Infestans.</title>
        <authorList>
            <person name="Sun C."/>
        </authorList>
    </citation>
    <scope>NUCLEOTIDE SEQUENCE [LARGE SCALE GENOMIC DNA]</scope>
    <source>
        <strain evidence="2">LQN</strain>
        <tissue evidence="2">Leaf</tissue>
    </source>
</reference>
<dbReference type="PANTHER" id="PTHR33223:SF11">
    <property type="entry name" value="ELEMENT PROTEIN, PUTATIVE-RELATED"/>
    <property type="match status" value="1"/>
</dbReference>
<evidence type="ECO:0000313" key="2">
    <source>
        <dbReference type="EMBL" id="KAK4706987.1"/>
    </source>
</evidence>
<feature type="region of interest" description="Disordered" evidence="1">
    <location>
        <begin position="208"/>
        <end position="245"/>
    </location>
</feature>
<feature type="compositionally biased region" description="Low complexity" evidence="1">
    <location>
        <begin position="208"/>
        <end position="222"/>
    </location>
</feature>
<accession>A0AAV9K1A8</accession>
<dbReference type="Proteomes" id="UP001311915">
    <property type="component" value="Unassembled WGS sequence"/>
</dbReference>
<feature type="compositionally biased region" description="Polar residues" evidence="1">
    <location>
        <begin position="230"/>
        <end position="241"/>
    </location>
</feature>
<dbReference type="EMBL" id="JAWPEI010000035">
    <property type="protein sequence ID" value="KAK4706987.1"/>
    <property type="molecule type" value="Genomic_DNA"/>
</dbReference>
<gene>
    <name evidence="2" type="ORF">R3W88_033459</name>
</gene>
<organism evidence="2 3">
    <name type="scientific">Solanum pinnatisectum</name>
    <name type="common">tansyleaf nightshade</name>
    <dbReference type="NCBI Taxonomy" id="50273"/>
    <lineage>
        <taxon>Eukaryota</taxon>
        <taxon>Viridiplantae</taxon>
        <taxon>Streptophyta</taxon>
        <taxon>Embryophyta</taxon>
        <taxon>Tracheophyta</taxon>
        <taxon>Spermatophyta</taxon>
        <taxon>Magnoliopsida</taxon>
        <taxon>eudicotyledons</taxon>
        <taxon>Gunneridae</taxon>
        <taxon>Pentapetalae</taxon>
        <taxon>asterids</taxon>
        <taxon>lamiids</taxon>
        <taxon>Solanales</taxon>
        <taxon>Solanaceae</taxon>
        <taxon>Solanoideae</taxon>
        <taxon>Solaneae</taxon>
        <taxon>Solanum</taxon>
    </lineage>
</organism>
<comment type="caution">
    <text evidence="2">The sequence shown here is derived from an EMBL/GenBank/DDBJ whole genome shotgun (WGS) entry which is preliminary data.</text>
</comment>